<dbReference type="Pfam" id="PF09383">
    <property type="entry name" value="NIL"/>
    <property type="match status" value="1"/>
</dbReference>
<protein>
    <submittedName>
        <fullName evidence="2">NIL domain-containing protein</fullName>
    </submittedName>
</protein>
<reference evidence="2" key="1">
    <citation type="submission" date="2020-07" db="EMBL/GenBank/DDBJ databases">
        <title>Huge and variable diversity of episymbiotic CPR bacteria and DPANN archaea in groundwater ecosystems.</title>
        <authorList>
            <person name="He C.Y."/>
            <person name="Keren R."/>
            <person name="Whittaker M."/>
            <person name="Farag I.F."/>
            <person name="Doudna J."/>
            <person name="Cate J.H.D."/>
            <person name="Banfield J.F."/>
        </authorList>
    </citation>
    <scope>NUCLEOTIDE SEQUENCE</scope>
    <source>
        <strain evidence="2">NC_groundwater_17_Pr7_B-0.1um_64_12</strain>
    </source>
</reference>
<name>A0A931PTP0_FIMGI</name>
<gene>
    <name evidence="2" type="ORF">HYR64_05625</name>
</gene>
<dbReference type="EMBL" id="JACOSL010000035">
    <property type="protein sequence ID" value="MBI1756569.1"/>
    <property type="molecule type" value="Genomic_DNA"/>
</dbReference>
<accession>A0A931PTP0</accession>
<dbReference type="AlphaFoldDB" id="A0A931PTP0"/>
<evidence type="ECO:0000313" key="2">
    <source>
        <dbReference type="EMBL" id="MBI1756569.1"/>
    </source>
</evidence>
<evidence type="ECO:0000259" key="1">
    <source>
        <dbReference type="Pfam" id="PF09383"/>
    </source>
</evidence>
<sequence>MTAKVDLNITAGKETVGEPWIWRLSREFEVRVNLKRANIDTDYGWAEVELEGPIEEIQRATAWLMTTGLHVEAQQRAVGA</sequence>
<proteinExistence type="predicted"/>
<comment type="caution">
    <text evidence="2">The sequence shown here is derived from an EMBL/GenBank/DDBJ whole genome shotgun (WGS) entry which is preliminary data.</text>
</comment>
<dbReference type="Proteomes" id="UP000727962">
    <property type="component" value="Unassembled WGS sequence"/>
</dbReference>
<organism evidence="2 3">
    <name type="scientific">Fimbriimonas ginsengisoli</name>
    <dbReference type="NCBI Taxonomy" id="1005039"/>
    <lineage>
        <taxon>Bacteria</taxon>
        <taxon>Bacillati</taxon>
        <taxon>Armatimonadota</taxon>
        <taxon>Fimbriimonadia</taxon>
        <taxon>Fimbriimonadales</taxon>
        <taxon>Fimbriimonadaceae</taxon>
        <taxon>Fimbriimonas</taxon>
    </lineage>
</organism>
<dbReference type="InterPro" id="IPR018449">
    <property type="entry name" value="NIL_domain"/>
</dbReference>
<feature type="domain" description="NIL" evidence="1">
    <location>
        <begin position="8"/>
        <end position="72"/>
    </location>
</feature>
<dbReference type="InterPro" id="IPR045865">
    <property type="entry name" value="ACT-like_dom_sf"/>
</dbReference>
<evidence type="ECO:0000313" key="3">
    <source>
        <dbReference type="Proteomes" id="UP000727962"/>
    </source>
</evidence>
<dbReference type="Gene3D" id="3.30.70.260">
    <property type="match status" value="1"/>
</dbReference>
<dbReference type="SUPFAM" id="SSF55021">
    <property type="entry name" value="ACT-like"/>
    <property type="match status" value="1"/>
</dbReference>